<dbReference type="InterPro" id="IPR012899">
    <property type="entry name" value="LTXXQ"/>
</dbReference>
<dbReference type="RefSeq" id="WP_046850483.1">
    <property type="nucleotide sequence ID" value="NZ_CP011451.1"/>
</dbReference>
<evidence type="ECO:0000313" key="4">
    <source>
        <dbReference type="EMBL" id="AKH38440.1"/>
    </source>
</evidence>
<dbReference type="EMBL" id="VNHT01000069">
    <property type="protein sequence ID" value="TYP78707.1"/>
    <property type="molecule type" value="Genomic_DNA"/>
</dbReference>
<evidence type="ECO:0000313" key="7">
    <source>
        <dbReference type="Proteomes" id="UP000324176"/>
    </source>
</evidence>
<dbReference type="OrthoDB" id="5570786at2"/>
<keyword evidence="1" id="KW-0175">Coiled coil</keyword>
<reference evidence="5 7" key="3">
    <citation type="submission" date="2019-07" db="EMBL/GenBank/DDBJ databases">
        <title>Active sludge and wastewater microbial communities from Klosterneuburg, Austria.</title>
        <authorList>
            <person name="Wagner M."/>
        </authorList>
    </citation>
    <scope>NUCLEOTIDE SEQUENCE [LARGE SCALE GENOMIC DNA]</scope>
    <source>
        <strain evidence="5 7">Nm2</strain>
    </source>
</reference>
<evidence type="ECO:0000256" key="1">
    <source>
        <dbReference type="SAM" id="Coils"/>
    </source>
</evidence>
<reference evidence="4 6" key="2">
    <citation type="journal article" date="2016" name="Genome Announc.">
        <title>Genome Sequence of Nitrosomonas communis Strain Nm2, a Mesophilic Ammonia-Oxidizing Bacterium Isolated from Mediterranean Soil.</title>
        <authorList>
            <person name="Kozlowski J.A."/>
            <person name="Kits K.D."/>
            <person name="Stein L.Y."/>
        </authorList>
    </citation>
    <scope>NUCLEOTIDE SEQUENCE [LARGE SCALE GENOMIC DNA]</scope>
    <source>
        <strain evidence="4 6">Nm2</strain>
    </source>
</reference>
<keyword evidence="3" id="KW-0732">Signal</keyword>
<proteinExistence type="predicted"/>
<evidence type="ECO:0000313" key="6">
    <source>
        <dbReference type="Proteomes" id="UP000034156"/>
    </source>
</evidence>
<dbReference type="AlphaFoldDB" id="A0A0F7KD48"/>
<dbReference type="Gene3D" id="1.20.120.1490">
    <property type="match status" value="1"/>
</dbReference>
<feature type="compositionally biased region" description="Basic and acidic residues" evidence="2">
    <location>
        <begin position="63"/>
        <end position="84"/>
    </location>
</feature>
<gene>
    <name evidence="4" type="ORF">AAW31_12560</name>
    <name evidence="5" type="ORF">BCL69_106911</name>
</gene>
<dbReference type="EMBL" id="CP011451">
    <property type="protein sequence ID" value="AKH38440.1"/>
    <property type="molecule type" value="Genomic_DNA"/>
</dbReference>
<feature type="signal peptide" evidence="3">
    <location>
        <begin position="1"/>
        <end position="28"/>
    </location>
</feature>
<protein>
    <submittedName>
        <fullName evidence="5">LTXXQ motif family protein</fullName>
    </submittedName>
</protein>
<feature type="chain" id="PRO_5036292941" evidence="3">
    <location>
        <begin position="29"/>
        <end position="210"/>
    </location>
</feature>
<feature type="region of interest" description="Disordered" evidence="2">
    <location>
        <begin position="46"/>
        <end position="84"/>
    </location>
</feature>
<evidence type="ECO:0000256" key="3">
    <source>
        <dbReference type="SAM" id="SignalP"/>
    </source>
</evidence>
<dbReference type="Proteomes" id="UP000324176">
    <property type="component" value="Unassembled WGS sequence"/>
</dbReference>
<sequence length="210" mass="23379">MISKKSIISIAIGSVFATTLSTATISMASDDSAIIQFGDKSFMLAQSHQHGQEKGSAQGGDGKYGEGQRGECSKYRHGQDKESGGMMKGGHDYAHMIISHADALKLTDEQLGKITRLHLKNEQEHGQLKQKLRKNMKALKKESMKLDTSDTEVRNLGKQLTAAFNEMIEFHIKERQAIQAILSDDQKNQLKTMKMEHNPHSDQHGRHGDH</sequence>
<dbReference type="Pfam" id="PF07813">
    <property type="entry name" value="LTXXQ"/>
    <property type="match status" value="1"/>
</dbReference>
<keyword evidence="6" id="KW-1185">Reference proteome</keyword>
<feature type="coiled-coil region" evidence="1">
    <location>
        <begin position="122"/>
        <end position="149"/>
    </location>
</feature>
<reference evidence="6" key="1">
    <citation type="submission" date="2015-05" db="EMBL/GenBank/DDBJ databases">
        <title>Draft genome of Nitrosomonas communis strain Nm2.</title>
        <authorList>
            <person name="Kozlowski J.A."/>
            <person name="Kits K.D."/>
            <person name="Stein L.Y."/>
        </authorList>
    </citation>
    <scope>NUCLEOTIDE SEQUENCE [LARGE SCALE GENOMIC DNA]</scope>
    <source>
        <strain evidence="6">Nm2</strain>
    </source>
</reference>
<dbReference type="KEGG" id="nco:AAW31_12560"/>
<accession>A0A0F7KD48</accession>
<evidence type="ECO:0000313" key="5">
    <source>
        <dbReference type="EMBL" id="TYP78707.1"/>
    </source>
</evidence>
<dbReference type="PATRIC" id="fig|44574.3.peg.3047"/>
<name>A0A0F7KD48_9PROT</name>
<dbReference type="GO" id="GO:0042597">
    <property type="term" value="C:periplasmic space"/>
    <property type="evidence" value="ECO:0007669"/>
    <property type="project" value="InterPro"/>
</dbReference>
<organism evidence="4 6">
    <name type="scientific">Nitrosomonas communis</name>
    <dbReference type="NCBI Taxonomy" id="44574"/>
    <lineage>
        <taxon>Bacteria</taxon>
        <taxon>Pseudomonadati</taxon>
        <taxon>Pseudomonadota</taxon>
        <taxon>Betaproteobacteria</taxon>
        <taxon>Nitrosomonadales</taxon>
        <taxon>Nitrosomonadaceae</taxon>
        <taxon>Nitrosomonas</taxon>
    </lineage>
</organism>
<evidence type="ECO:0000256" key="2">
    <source>
        <dbReference type="SAM" id="MobiDB-lite"/>
    </source>
</evidence>
<dbReference type="Proteomes" id="UP000034156">
    <property type="component" value="Chromosome"/>
</dbReference>